<accession>A0A1C4X169</accession>
<dbReference type="Proteomes" id="UP000198864">
    <property type="component" value="Unassembled WGS sequence"/>
</dbReference>
<name>A0A1C4X169_9ACTN</name>
<gene>
    <name evidence="1" type="ORF">GA0070561_3012</name>
</gene>
<evidence type="ECO:0008006" key="3">
    <source>
        <dbReference type="Google" id="ProtNLM"/>
    </source>
</evidence>
<dbReference type="EMBL" id="FMCR01000003">
    <property type="protein sequence ID" value="SCF02200.1"/>
    <property type="molecule type" value="Genomic_DNA"/>
</dbReference>
<reference evidence="1 2" key="1">
    <citation type="submission" date="2016-06" db="EMBL/GenBank/DDBJ databases">
        <authorList>
            <person name="Kjaerup R.B."/>
            <person name="Dalgaard T.S."/>
            <person name="Juul-Madsen H.R."/>
        </authorList>
    </citation>
    <scope>NUCLEOTIDE SEQUENCE [LARGE SCALE GENOMIC DNA]</scope>
    <source>
        <strain evidence="1 2">DSM 44871</strain>
    </source>
</reference>
<dbReference type="STRING" id="285676.GA0070561_3012"/>
<organism evidence="1 2">
    <name type="scientific">Micromonospora saelicesensis</name>
    <dbReference type="NCBI Taxonomy" id="285676"/>
    <lineage>
        <taxon>Bacteria</taxon>
        <taxon>Bacillati</taxon>
        <taxon>Actinomycetota</taxon>
        <taxon>Actinomycetes</taxon>
        <taxon>Micromonosporales</taxon>
        <taxon>Micromonosporaceae</taxon>
        <taxon>Micromonospora</taxon>
    </lineage>
</organism>
<dbReference type="AlphaFoldDB" id="A0A1C4X169"/>
<proteinExistence type="predicted"/>
<evidence type="ECO:0000313" key="2">
    <source>
        <dbReference type="Proteomes" id="UP000198864"/>
    </source>
</evidence>
<evidence type="ECO:0000313" key="1">
    <source>
        <dbReference type="EMBL" id="SCF02200.1"/>
    </source>
</evidence>
<protein>
    <recommendedName>
        <fullName evidence="3">DUF4259 domain-containing protein</fullName>
    </recommendedName>
</protein>
<sequence length="159" mass="17551">MLLWDYEMSSARGVLEGTSPAKRLALAVSAIEWTINTMTPPIETDQVRGYLSVVVDACRQAVQAGNTWVSLSDEMLDSYDEVDEIAEEPGTSHMLSAVLACCDPTEDLSAERAYGILSFCYEGSLDREGVEEWTLEAERANSRCRAVIDYQKSLIATVE</sequence>